<dbReference type="AlphaFoldDB" id="A0A0V8HK57"/>
<evidence type="ECO:0000256" key="9">
    <source>
        <dbReference type="PIRSR" id="PIRSR000440-1"/>
    </source>
</evidence>
<dbReference type="EC" id="2.3.1.28" evidence="4 10"/>
<dbReference type="Proteomes" id="UP000181997">
    <property type="component" value="Unassembled WGS sequence"/>
</dbReference>
<accession>A0A0V8HK57</accession>
<evidence type="ECO:0000256" key="10">
    <source>
        <dbReference type="RuleBase" id="RU000503"/>
    </source>
</evidence>
<dbReference type="Pfam" id="PF00302">
    <property type="entry name" value="CAT"/>
    <property type="match status" value="1"/>
</dbReference>
<evidence type="ECO:0000256" key="6">
    <source>
        <dbReference type="ARBA" id="ARBA00022679"/>
    </source>
</evidence>
<dbReference type="InterPro" id="IPR023213">
    <property type="entry name" value="CAT-like_dom_sf"/>
</dbReference>
<dbReference type="PANTHER" id="PTHR38474:SF2">
    <property type="entry name" value="CHLORAMPHENICOL ACETYLTRANSFERASE"/>
    <property type="match status" value="1"/>
</dbReference>
<comment type="similarity">
    <text evidence="2 11">Belongs to the chloramphenicol acetyltransferase family.</text>
</comment>
<comment type="subunit">
    <text evidence="3">Homotrimer.</text>
</comment>
<dbReference type="PROSITE" id="PS00100">
    <property type="entry name" value="CAT"/>
    <property type="match status" value="1"/>
</dbReference>
<evidence type="ECO:0000256" key="7">
    <source>
        <dbReference type="ARBA" id="ARBA00023251"/>
    </source>
</evidence>
<dbReference type="EMBL" id="FMAU01000001">
    <property type="protein sequence ID" value="SCB78858.1"/>
    <property type="molecule type" value="Genomic_DNA"/>
</dbReference>
<dbReference type="PANTHER" id="PTHR38474">
    <property type="entry name" value="SLR0299 PROTEIN"/>
    <property type="match status" value="1"/>
</dbReference>
<evidence type="ECO:0000256" key="11">
    <source>
        <dbReference type="RuleBase" id="RU004156"/>
    </source>
</evidence>
<evidence type="ECO:0000313" key="12">
    <source>
        <dbReference type="EMBL" id="SCB78858.1"/>
    </source>
</evidence>
<proteinExistence type="inferred from homology"/>
<dbReference type="PIRSF" id="PIRSF000440">
    <property type="entry name" value="CAT"/>
    <property type="match status" value="1"/>
</dbReference>
<dbReference type="Gene3D" id="3.30.559.10">
    <property type="entry name" value="Chloramphenicol acetyltransferase-like domain"/>
    <property type="match status" value="1"/>
</dbReference>
<dbReference type="SMART" id="SM01059">
    <property type="entry name" value="CAT"/>
    <property type="match status" value="1"/>
</dbReference>
<protein>
    <recommendedName>
        <fullName evidence="5 10">Chloramphenicol acetyltransferase</fullName>
        <ecNumber evidence="4 10">2.3.1.28</ecNumber>
    </recommendedName>
</protein>
<evidence type="ECO:0000256" key="5">
    <source>
        <dbReference type="ARBA" id="ARBA00020291"/>
    </source>
</evidence>
<dbReference type="RefSeq" id="WP_058297388.1">
    <property type="nucleotide sequence ID" value="NZ_FMAU01000001.1"/>
</dbReference>
<evidence type="ECO:0000313" key="13">
    <source>
        <dbReference type="Proteomes" id="UP000181997"/>
    </source>
</evidence>
<dbReference type="InterPro" id="IPR018372">
    <property type="entry name" value="Chloramphenicol_AcTrfase_AS"/>
</dbReference>
<comment type="function">
    <text evidence="1 10">This enzyme is an effector of chloramphenicol resistance in bacteria.</text>
</comment>
<evidence type="ECO:0000256" key="3">
    <source>
        <dbReference type="ARBA" id="ARBA00011233"/>
    </source>
</evidence>
<dbReference type="GO" id="GO:0046677">
    <property type="term" value="P:response to antibiotic"/>
    <property type="evidence" value="ECO:0007669"/>
    <property type="project" value="UniProtKB-KW"/>
</dbReference>
<reference evidence="13" key="1">
    <citation type="submission" date="2016-08" db="EMBL/GenBank/DDBJ databases">
        <authorList>
            <person name="Varghese N."/>
            <person name="Submissions Spin"/>
        </authorList>
    </citation>
    <scope>NUCLEOTIDE SEQUENCE [LARGE SCALE GENOMIC DNA]</scope>
    <source>
        <strain evidence="13">SGD-1123</strain>
    </source>
</reference>
<dbReference type="SUPFAM" id="SSF52777">
    <property type="entry name" value="CoA-dependent acyltransferases"/>
    <property type="match status" value="1"/>
</dbReference>
<keyword evidence="6 10" id="KW-0808">Transferase</keyword>
<sequence length="215" mass="25112">MTFNRIDQENWQRKEYFEYYLQQQTTFSMTNNISITRLLENLKEKKYKLYPGFIYMVTRVVNEHREFRTGFNEEGELGYWPEICPAYTIFDGRSHTFSCIWTPVTDDFATFHAHYLKDVEIYNGTGRLFPKKPMPVNHIPISMVPWSSFTAFNLNIGTGRDYLLPIITAGKYSYADGEVLLPVSMQIHHAVCDGYHAGVFMNELQDLADNSGDWL</sequence>
<comment type="catalytic activity">
    <reaction evidence="10">
        <text>chloramphenicol + acetyl-CoA = chloramphenicol 3-acetate + CoA</text>
        <dbReference type="Rhea" id="RHEA:18421"/>
        <dbReference type="ChEBI" id="CHEBI:16730"/>
        <dbReference type="ChEBI" id="CHEBI:17698"/>
        <dbReference type="ChEBI" id="CHEBI:57287"/>
        <dbReference type="ChEBI" id="CHEBI:57288"/>
        <dbReference type="EC" id="2.3.1.28"/>
    </reaction>
</comment>
<keyword evidence="8 10" id="KW-0012">Acyltransferase</keyword>
<organism evidence="12 13">
    <name type="scientific">[Bacillus] enclensis</name>
    <dbReference type="NCBI Taxonomy" id="1402860"/>
    <lineage>
        <taxon>Bacteria</taxon>
        <taxon>Bacillati</taxon>
        <taxon>Bacillota</taxon>
        <taxon>Bacilli</taxon>
        <taxon>Bacillales</taxon>
        <taxon>Bacillaceae</taxon>
        <taxon>Rossellomorea</taxon>
    </lineage>
</organism>
<keyword evidence="7 10" id="KW-0046">Antibiotic resistance</keyword>
<dbReference type="InterPro" id="IPR001707">
    <property type="entry name" value="Cmp_AcTrfase"/>
</dbReference>
<evidence type="ECO:0000256" key="4">
    <source>
        <dbReference type="ARBA" id="ARBA00013235"/>
    </source>
</evidence>
<dbReference type="NCBIfam" id="NF000491">
    <property type="entry name" value="chloram_CatA"/>
    <property type="match status" value="1"/>
</dbReference>
<keyword evidence="13" id="KW-1185">Reference proteome</keyword>
<evidence type="ECO:0000256" key="2">
    <source>
        <dbReference type="ARBA" id="ARBA00010571"/>
    </source>
</evidence>
<name>A0A0V8HK57_9BACI</name>
<feature type="active site" description="Proton acceptor" evidence="9">
    <location>
        <position position="189"/>
    </location>
</feature>
<evidence type="ECO:0000256" key="1">
    <source>
        <dbReference type="ARBA" id="ARBA00002150"/>
    </source>
</evidence>
<evidence type="ECO:0000256" key="8">
    <source>
        <dbReference type="ARBA" id="ARBA00023315"/>
    </source>
</evidence>
<dbReference type="OrthoDB" id="9801766at2"/>
<gene>
    <name evidence="12" type="ORF">GA0061094_0502</name>
</gene>
<dbReference type="GO" id="GO:0008811">
    <property type="term" value="F:chloramphenicol O-acetyltransferase activity"/>
    <property type="evidence" value="ECO:0007669"/>
    <property type="project" value="UniProtKB-EC"/>
</dbReference>